<organism evidence="1 2">
    <name type="scientific">Xenorhabdus budapestensis</name>
    <dbReference type="NCBI Taxonomy" id="290110"/>
    <lineage>
        <taxon>Bacteria</taxon>
        <taxon>Pseudomonadati</taxon>
        <taxon>Pseudomonadota</taxon>
        <taxon>Gammaproteobacteria</taxon>
        <taxon>Enterobacterales</taxon>
        <taxon>Morganellaceae</taxon>
        <taxon>Xenorhabdus</taxon>
    </lineage>
</organism>
<dbReference type="InterPro" id="IPR049156">
    <property type="entry name" value="Phage_chap_TAC_15-like"/>
</dbReference>
<reference evidence="1 2" key="1">
    <citation type="submission" date="2021-03" db="EMBL/GenBank/DDBJ databases">
        <title>Complete Genome Sequence Data of Xenorhabdus budapestensis strain C72, a Candidate Biological Control Agent, from China.</title>
        <authorList>
            <person name="LI B."/>
            <person name="WANG S."/>
            <person name="QIU D."/>
        </authorList>
    </citation>
    <scope>NUCLEOTIDE SEQUENCE [LARGE SCALE GENOMIC DNA]</scope>
    <source>
        <strain evidence="1 2">C-7-2</strain>
    </source>
</reference>
<proteinExistence type="predicted"/>
<protein>
    <recommendedName>
        <fullName evidence="3">Bacteriophage protein</fullName>
    </recommendedName>
</protein>
<keyword evidence="2" id="KW-1185">Reference proteome</keyword>
<accession>A0ABX7VLU8</accession>
<evidence type="ECO:0008006" key="3">
    <source>
        <dbReference type="Google" id="ProtNLM"/>
    </source>
</evidence>
<dbReference type="Pfam" id="PF21822">
    <property type="entry name" value="Phage_TAC_15"/>
    <property type="match status" value="1"/>
</dbReference>
<evidence type="ECO:0000313" key="1">
    <source>
        <dbReference type="EMBL" id="QTL40906.1"/>
    </source>
</evidence>
<dbReference type="RefSeq" id="WP_209028293.1">
    <property type="nucleotide sequence ID" value="NZ_CP072455.1"/>
</dbReference>
<gene>
    <name evidence="1" type="ORF">HGO23_06060</name>
</gene>
<sequence length="149" mass="16198">MEFEISGKKYRAGKLNAFQQQDLAVALIPVVPALKSVWENLKPSMVGIDGKPVFAMDDMADLITPLAEAIRSLGKESRYEINDICLSVVSRENSGVWSEVYVSGQLMFDDINGLDLLKIAGQVIKDALGNFFPALPENDGLSPVNPASI</sequence>
<dbReference type="EMBL" id="CP072455">
    <property type="protein sequence ID" value="QTL40906.1"/>
    <property type="molecule type" value="Genomic_DNA"/>
</dbReference>
<evidence type="ECO:0000313" key="2">
    <source>
        <dbReference type="Proteomes" id="UP000665047"/>
    </source>
</evidence>
<dbReference type="Proteomes" id="UP000665047">
    <property type="component" value="Chromosome"/>
</dbReference>
<name>A0ABX7VLU8_XENBU</name>